<dbReference type="InterPro" id="IPR037138">
    <property type="entry name" value="His_deacetylse_dom_sf"/>
</dbReference>
<dbReference type="InterPro" id="IPR000286">
    <property type="entry name" value="HDACs"/>
</dbReference>
<sequence length="308" mass="33193">MSTLLISHPAFADHLVPPGHPERPERMRAVEQALEAEAFQALIREEAPLAEVEVAKLAHPARFVDALERARPREGMVRIDGDTVMSPGTWEALLRALGAATHAVDEVMEGRARNAFCAQRPPGHHAEAEVAMGFCLFNFAVVAAKHAQKKHGAEKVAIVDFDVHHGNGTQALVWSDSSVFYASTHQMPLFPGTGDRSETGVGNVVNCPMRYGDGGTKFHEAFDQSILPALKTFSPDLLIISAGFDAHQRDPLGGLELTAQDYGWMTRALLDVAQETAGGRVVSLLEGGYDLKGLADSTTSHVRALMGS</sequence>
<evidence type="ECO:0000256" key="1">
    <source>
        <dbReference type="ARBA" id="ARBA00005947"/>
    </source>
</evidence>
<dbReference type="SUPFAM" id="SSF52768">
    <property type="entry name" value="Arginase/deacetylase"/>
    <property type="match status" value="1"/>
</dbReference>
<dbReference type="Proteomes" id="UP000249577">
    <property type="component" value="Unassembled WGS sequence"/>
</dbReference>
<comment type="caution">
    <text evidence="3">The sequence shown here is derived from an EMBL/GenBank/DDBJ whole genome shotgun (WGS) entry which is preliminary data.</text>
</comment>
<dbReference type="GO" id="GO:0040029">
    <property type="term" value="P:epigenetic regulation of gene expression"/>
    <property type="evidence" value="ECO:0007669"/>
    <property type="project" value="TreeGrafter"/>
</dbReference>
<dbReference type="EMBL" id="QFPN01000003">
    <property type="protein sequence ID" value="PZQ17101.1"/>
    <property type="molecule type" value="Genomic_DNA"/>
</dbReference>
<dbReference type="InterPro" id="IPR023696">
    <property type="entry name" value="Ureohydrolase_dom_sf"/>
</dbReference>
<dbReference type="AlphaFoldDB" id="A0A2W5KJC4"/>
<dbReference type="CDD" id="cd11599">
    <property type="entry name" value="HDAC_classII_2"/>
    <property type="match status" value="1"/>
</dbReference>
<comment type="similarity">
    <text evidence="1">Belongs to the histone deacetylase family.</text>
</comment>
<accession>A0A2W5KJC4</accession>
<feature type="domain" description="Histone deacetylase" evidence="2">
    <location>
        <begin position="20"/>
        <end position="305"/>
    </location>
</feature>
<dbReference type="PANTHER" id="PTHR10625:SF10">
    <property type="entry name" value="HISTONE DEACETYLASE HDAC1"/>
    <property type="match status" value="1"/>
</dbReference>
<protein>
    <submittedName>
        <fullName evidence="3">Acetoin utilization protein</fullName>
    </submittedName>
</protein>
<dbReference type="Pfam" id="PF00850">
    <property type="entry name" value="Hist_deacetyl"/>
    <property type="match status" value="1"/>
</dbReference>
<evidence type="ECO:0000313" key="4">
    <source>
        <dbReference type="Proteomes" id="UP000249577"/>
    </source>
</evidence>
<name>A0A2W5KJC4_ANCNO</name>
<evidence type="ECO:0000313" key="3">
    <source>
        <dbReference type="EMBL" id="PZQ17101.1"/>
    </source>
</evidence>
<proteinExistence type="inferred from homology"/>
<gene>
    <name evidence="3" type="ORF">DI565_06890</name>
</gene>
<dbReference type="GO" id="GO:0004407">
    <property type="term" value="F:histone deacetylase activity"/>
    <property type="evidence" value="ECO:0007669"/>
    <property type="project" value="TreeGrafter"/>
</dbReference>
<organism evidence="3 4">
    <name type="scientific">Ancylobacter novellus</name>
    <name type="common">Thiobacillus novellus</name>
    <dbReference type="NCBI Taxonomy" id="921"/>
    <lineage>
        <taxon>Bacteria</taxon>
        <taxon>Pseudomonadati</taxon>
        <taxon>Pseudomonadota</taxon>
        <taxon>Alphaproteobacteria</taxon>
        <taxon>Hyphomicrobiales</taxon>
        <taxon>Xanthobacteraceae</taxon>
        <taxon>Ancylobacter</taxon>
    </lineage>
</organism>
<reference evidence="3 4" key="1">
    <citation type="submission" date="2017-08" db="EMBL/GenBank/DDBJ databases">
        <title>Infants hospitalized years apart are colonized by the same room-sourced microbial strains.</title>
        <authorList>
            <person name="Brooks B."/>
            <person name="Olm M.R."/>
            <person name="Firek B.A."/>
            <person name="Baker R."/>
            <person name="Thomas B.C."/>
            <person name="Morowitz M.J."/>
            <person name="Banfield J.F."/>
        </authorList>
    </citation>
    <scope>NUCLEOTIDE SEQUENCE [LARGE SCALE GENOMIC DNA]</scope>
    <source>
        <strain evidence="3">S2_005_003_R2_43</strain>
    </source>
</reference>
<dbReference type="Gene3D" id="3.40.800.20">
    <property type="entry name" value="Histone deacetylase domain"/>
    <property type="match status" value="1"/>
</dbReference>
<dbReference type="PRINTS" id="PR01270">
    <property type="entry name" value="HDASUPER"/>
</dbReference>
<evidence type="ECO:0000259" key="2">
    <source>
        <dbReference type="Pfam" id="PF00850"/>
    </source>
</evidence>
<dbReference type="InterPro" id="IPR023801">
    <property type="entry name" value="His_deacetylse_dom"/>
</dbReference>
<dbReference type="PANTHER" id="PTHR10625">
    <property type="entry name" value="HISTONE DEACETYLASE HDAC1-RELATED"/>
    <property type="match status" value="1"/>
</dbReference>